<accession>A0A161J7T2</accession>
<organism evidence="10 11">
    <name type="scientific">Dyella thiooxydans</name>
    <dbReference type="NCBI Taxonomy" id="445710"/>
    <lineage>
        <taxon>Bacteria</taxon>
        <taxon>Pseudomonadati</taxon>
        <taxon>Pseudomonadota</taxon>
        <taxon>Gammaproteobacteria</taxon>
        <taxon>Lysobacterales</taxon>
        <taxon>Rhodanobacteraceae</taxon>
        <taxon>Dyella</taxon>
    </lineage>
</organism>
<dbReference type="PATRIC" id="fig|445710.3.peg.2745"/>
<evidence type="ECO:0000256" key="4">
    <source>
        <dbReference type="ARBA" id="ARBA00022475"/>
    </source>
</evidence>
<evidence type="ECO:0000256" key="2">
    <source>
        <dbReference type="ARBA" id="ARBA00007362"/>
    </source>
</evidence>
<feature type="transmembrane region" description="Helical" evidence="8">
    <location>
        <begin position="49"/>
        <end position="67"/>
    </location>
</feature>
<dbReference type="SUPFAM" id="SSF103481">
    <property type="entry name" value="Multidrug resistance efflux transporter EmrE"/>
    <property type="match status" value="2"/>
</dbReference>
<evidence type="ECO:0000259" key="9">
    <source>
        <dbReference type="Pfam" id="PF00892"/>
    </source>
</evidence>
<dbReference type="RefSeq" id="WP_205631053.1">
    <property type="nucleotide sequence ID" value="NZ_CP014841.1"/>
</dbReference>
<keyword evidence="4" id="KW-1003">Cell membrane</keyword>
<reference evidence="10 11" key="1">
    <citation type="submission" date="2016-02" db="EMBL/GenBank/DDBJ databases">
        <title>Complete genome sequencing and analysis of ATSB10, Dyella thiooxydans isolated from rhizosphere soil of sunflower (Helianthus annuus L.).</title>
        <authorList>
            <person name="Lee Y."/>
            <person name="Hwangbo K."/>
            <person name="Chung H."/>
            <person name="Yoo J."/>
            <person name="Kim K.Y."/>
            <person name="Sa T.M."/>
            <person name="Um Y."/>
            <person name="Madhaiyan M."/>
        </authorList>
    </citation>
    <scope>NUCLEOTIDE SEQUENCE [LARGE SCALE GENOMIC DNA]</scope>
    <source>
        <strain evidence="10 11">ATSB10</strain>
    </source>
</reference>
<dbReference type="KEGG" id="dtx:ATSB10_27550"/>
<feature type="transmembrane region" description="Helical" evidence="8">
    <location>
        <begin position="218"/>
        <end position="241"/>
    </location>
</feature>
<dbReference type="PANTHER" id="PTHR22911:SF137">
    <property type="entry name" value="SOLUTE CARRIER FAMILY 35 MEMBER G2-RELATED"/>
    <property type="match status" value="1"/>
</dbReference>
<keyword evidence="11" id="KW-1185">Reference proteome</keyword>
<feature type="transmembrane region" description="Helical" evidence="8">
    <location>
        <begin position="79"/>
        <end position="100"/>
    </location>
</feature>
<feature type="transmembrane region" description="Helical" evidence="8">
    <location>
        <begin position="248"/>
        <end position="267"/>
    </location>
</feature>
<evidence type="ECO:0000256" key="8">
    <source>
        <dbReference type="SAM" id="Phobius"/>
    </source>
</evidence>
<feature type="transmembrane region" description="Helical" evidence="8">
    <location>
        <begin position="279"/>
        <end position="297"/>
    </location>
</feature>
<evidence type="ECO:0000313" key="11">
    <source>
        <dbReference type="Proteomes" id="UP000077255"/>
    </source>
</evidence>
<dbReference type="Pfam" id="PF00892">
    <property type="entry name" value="EamA"/>
    <property type="match status" value="1"/>
</dbReference>
<evidence type="ECO:0000256" key="1">
    <source>
        <dbReference type="ARBA" id="ARBA00004651"/>
    </source>
</evidence>
<dbReference type="GO" id="GO:0005886">
    <property type="term" value="C:plasma membrane"/>
    <property type="evidence" value="ECO:0007669"/>
    <property type="project" value="UniProtKB-SubCell"/>
</dbReference>
<keyword evidence="5 8" id="KW-0812">Transmembrane</keyword>
<dbReference type="InterPro" id="IPR004626">
    <property type="entry name" value="RarD"/>
</dbReference>
<dbReference type="PANTHER" id="PTHR22911">
    <property type="entry name" value="ACYL-MALONYL CONDENSING ENZYME-RELATED"/>
    <property type="match status" value="1"/>
</dbReference>
<dbReference type="STRING" id="445710.ATSB10_27550"/>
<evidence type="ECO:0000313" key="10">
    <source>
        <dbReference type="EMBL" id="AND70209.1"/>
    </source>
</evidence>
<evidence type="ECO:0000256" key="7">
    <source>
        <dbReference type="ARBA" id="ARBA00023136"/>
    </source>
</evidence>
<name>A0A161J7T2_9GAMM</name>
<keyword evidence="3" id="KW-0813">Transport</keyword>
<feature type="transmembrane region" description="Helical" evidence="8">
    <location>
        <begin position="16"/>
        <end position="37"/>
    </location>
</feature>
<comment type="subcellular location">
    <subcellularLocation>
        <location evidence="1">Cell membrane</location>
        <topology evidence="1">Multi-pass membrane protein</topology>
    </subcellularLocation>
</comment>
<dbReference type="AlphaFoldDB" id="A0A161J7T2"/>
<sequence length="314" mass="33643">MNAPNPSNAHSSMRSGLLFGIACYGIWGVLPLYLIALEFASALEVVAHRALWTAVICLGILAARRSLGELRETLRHGRQMAFLGAAAALIAVNWLVYVYAANQREVLQASLGYFINPLLTVLLGVFVLRERLRPAQWIAMAIATGAVTVIAVGYGHPPWLALALAGSFGLYGLMKSFAGRRTGAVTSLAVETLLLAPFALLALRWLHAHGESHFLANGWHSALLLASTGIVTAAPLTFFAAAARRLPLSLLGMLQYLAPSLQFAIAVGVNHEAMSPSRWTGFILIWAALAILSTDALHHQRRQRRAAAASTPAA</sequence>
<dbReference type="InterPro" id="IPR000620">
    <property type="entry name" value="EamA_dom"/>
</dbReference>
<keyword evidence="7 8" id="KW-0472">Membrane</keyword>
<dbReference type="EMBL" id="CP014841">
    <property type="protein sequence ID" value="AND70209.1"/>
    <property type="molecule type" value="Genomic_DNA"/>
</dbReference>
<evidence type="ECO:0000256" key="5">
    <source>
        <dbReference type="ARBA" id="ARBA00022692"/>
    </source>
</evidence>
<proteinExistence type="inferred from homology"/>
<keyword evidence="6 8" id="KW-1133">Transmembrane helix</keyword>
<feature type="domain" description="EamA" evidence="9">
    <location>
        <begin position="15"/>
        <end position="150"/>
    </location>
</feature>
<gene>
    <name evidence="10" type="ORF">ATSB10_27550</name>
</gene>
<comment type="similarity">
    <text evidence="2">Belongs to the EamA transporter family.</text>
</comment>
<protein>
    <recommendedName>
        <fullName evidence="9">EamA domain-containing protein</fullName>
    </recommendedName>
</protein>
<dbReference type="InterPro" id="IPR037185">
    <property type="entry name" value="EmrE-like"/>
</dbReference>
<evidence type="ECO:0000256" key="6">
    <source>
        <dbReference type="ARBA" id="ARBA00022989"/>
    </source>
</evidence>
<evidence type="ECO:0000256" key="3">
    <source>
        <dbReference type="ARBA" id="ARBA00022448"/>
    </source>
</evidence>
<feature type="transmembrane region" description="Helical" evidence="8">
    <location>
        <begin position="160"/>
        <end position="178"/>
    </location>
</feature>
<dbReference type="Proteomes" id="UP000077255">
    <property type="component" value="Chromosome"/>
</dbReference>
<feature type="transmembrane region" description="Helical" evidence="8">
    <location>
        <begin position="185"/>
        <end position="206"/>
    </location>
</feature>
<feature type="transmembrane region" description="Helical" evidence="8">
    <location>
        <begin position="135"/>
        <end position="154"/>
    </location>
</feature>
<dbReference type="NCBIfam" id="TIGR00688">
    <property type="entry name" value="rarD"/>
    <property type="match status" value="1"/>
</dbReference>
<feature type="transmembrane region" description="Helical" evidence="8">
    <location>
        <begin position="106"/>
        <end position="128"/>
    </location>
</feature>